<name>A0A0A9CCV2_ARUDO</name>
<accession>A0A0A9CCV2</accession>
<evidence type="ECO:0000313" key="1">
    <source>
        <dbReference type="EMBL" id="JAD69342.1"/>
    </source>
</evidence>
<reference evidence="1" key="1">
    <citation type="submission" date="2014-09" db="EMBL/GenBank/DDBJ databases">
        <authorList>
            <person name="Magalhaes I.L.F."/>
            <person name="Oliveira U."/>
            <person name="Santos F.R."/>
            <person name="Vidigal T.H.D.A."/>
            <person name="Brescovit A.D."/>
            <person name="Santos A.J."/>
        </authorList>
    </citation>
    <scope>NUCLEOTIDE SEQUENCE</scope>
    <source>
        <tissue evidence="1">Shoot tissue taken approximately 20 cm above the soil surface</tissue>
    </source>
</reference>
<dbReference type="AlphaFoldDB" id="A0A0A9CCV2"/>
<dbReference type="EMBL" id="GBRH01228553">
    <property type="protein sequence ID" value="JAD69342.1"/>
    <property type="molecule type" value="Transcribed_RNA"/>
</dbReference>
<protein>
    <submittedName>
        <fullName evidence="1">Uncharacterized protein</fullName>
    </submittedName>
</protein>
<proteinExistence type="predicted"/>
<organism evidence="1">
    <name type="scientific">Arundo donax</name>
    <name type="common">Giant reed</name>
    <name type="synonym">Donax arundinaceus</name>
    <dbReference type="NCBI Taxonomy" id="35708"/>
    <lineage>
        <taxon>Eukaryota</taxon>
        <taxon>Viridiplantae</taxon>
        <taxon>Streptophyta</taxon>
        <taxon>Embryophyta</taxon>
        <taxon>Tracheophyta</taxon>
        <taxon>Spermatophyta</taxon>
        <taxon>Magnoliopsida</taxon>
        <taxon>Liliopsida</taxon>
        <taxon>Poales</taxon>
        <taxon>Poaceae</taxon>
        <taxon>PACMAD clade</taxon>
        <taxon>Arundinoideae</taxon>
        <taxon>Arundineae</taxon>
        <taxon>Arundo</taxon>
    </lineage>
</organism>
<sequence length="47" mass="5262">MMIEAYKIKITVNSIGSDKMMQWIINPQSFSKSGVPTSVSVELTEQN</sequence>
<reference evidence="1" key="2">
    <citation type="journal article" date="2015" name="Data Brief">
        <title>Shoot transcriptome of the giant reed, Arundo donax.</title>
        <authorList>
            <person name="Barrero R.A."/>
            <person name="Guerrero F.D."/>
            <person name="Moolhuijzen P."/>
            <person name="Goolsby J.A."/>
            <person name="Tidwell J."/>
            <person name="Bellgard S.E."/>
            <person name="Bellgard M.I."/>
        </authorList>
    </citation>
    <scope>NUCLEOTIDE SEQUENCE</scope>
    <source>
        <tissue evidence="1">Shoot tissue taken approximately 20 cm above the soil surface</tissue>
    </source>
</reference>